<evidence type="ECO:0000313" key="3">
    <source>
        <dbReference type="Proteomes" id="UP001320972"/>
    </source>
</evidence>
<dbReference type="PROSITE" id="PS51257">
    <property type="entry name" value="PROKAR_LIPOPROTEIN"/>
    <property type="match status" value="1"/>
</dbReference>
<comment type="caution">
    <text evidence="2">The sequence shown here is derived from an EMBL/GenBank/DDBJ whole genome shotgun (WGS) entry which is preliminary data.</text>
</comment>
<proteinExistence type="predicted"/>
<gene>
    <name evidence="2" type="ORF">OB955_21505</name>
</gene>
<evidence type="ECO:0000313" key="2">
    <source>
        <dbReference type="EMBL" id="MCU4975282.1"/>
    </source>
</evidence>
<feature type="region of interest" description="Disordered" evidence="1">
    <location>
        <begin position="24"/>
        <end position="59"/>
    </location>
</feature>
<feature type="compositionally biased region" description="Acidic residues" evidence="1">
    <location>
        <begin position="40"/>
        <end position="57"/>
    </location>
</feature>
<organism evidence="2 3">
    <name type="scientific">Natronoglomus mannanivorans</name>
    <dbReference type="NCBI Taxonomy" id="2979990"/>
    <lineage>
        <taxon>Archaea</taxon>
        <taxon>Methanobacteriati</taxon>
        <taxon>Methanobacteriota</taxon>
        <taxon>Stenosarchaea group</taxon>
        <taxon>Halobacteria</taxon>
        <taxon>Halobacteriales</taxon>
        <taxon>Natrialbaceae</taxon>
        <taxon>Natronoglomus</taxon>
    </lineage>
</organism>
<dbReference type="RefSeq" id="WP_338009046.1">
    <property type="nucleotide sequence ID" value="NZ_JAOPKB010000017.1"/>
</dbReference>
<evidence type="ECO:0000256" key="1">
    <source>
        <dbReference type="SAM" id="MobiDB-lite"/>
    </source>
</evidence>
<accession>A0ABT2QK57</accession>
<reference evidence="2 3" key="1">
    <citation type="submission" date="2022-09" db="EMBL/GenBank/DDBJ databases">
        <title>Enrichment on poylsaccharides allowed isolation of novel metabolic and taxonomic groups of Haloarchaea.</title>
        <authorList>
            <person name="Sorokin D.Y."/>
            <person name="Elcheninov A.G."/>
            <person name="Khizhniak T.V."/>
            <person name="Kolganova T.V."/>
            <person name="Kublanov I.V."/>
        </authorList>
    </citation>
    <scope>NUCLEOTIDE SEQUENCE [LARGE SCALE GENOMIC DNA]</scope>
    <source>
        <strain evidence="2 3">AArc-m2/3/4</strain>
    </source>
</reference>
<dbReference type="EMBL" id="JAOPKB010000017">
    <property type="protein sequence ID" value="MCU4975282.1"/>
    <property type="molecule type" value="Genomic_DNA"/>
</dbReference>
<protein>
    <submittedName>
        <fullName evidence="2">Uncharacterized protein</fullName>
    </submittedName>
</protein>
<name>A0ABT2QK57_9EURY</name>
<dbReference type="PROSITE" id="PS51318">
    <property type="entry name" value="TAT"/>
    <property type="match status" value="1"/>
</dbReference>
<keyword evidence="3" id="KW-1185">Reference proteome</keyword>
<sequence length="695" mass="75563">MNKCPRRTLLGGIGSTLAIGAAGCLSTPDDESPAGNESGTDTETETETESDTDENGADAEFGPLLEYLPASAVDGPTTLVTVDTDALAEANEPYGGPSLGSPFDIDPDAVSNAVAVETGENYATSIIVLSGDVLLESEPKSESNPRESPDGTEYDRYELDSHVAAVTDDVTVVVRSDERAEAEHETDSDVLLEAAFEAAAGDTERLLEADPVYEDALETLPDGDRRIVMTSETITTAEDDDIQPEDLEFVVYGQTVLGPDTIELRYGIRFTDAAHITDELLAEIEDDFGYGAGHDEPEITVDDTLVTVSTVIDLEAQRKAQEIESPRVRSPMEIDRDADSVELDVTRGDPTPVEDLTLELNDEVYDPDVWAAGQETIEEGDTIRIATDDLEPNLQLTLRHEHAYGGSATSTTINSHFAFEADYDLQTETLTLEYADEIPLDGDELHLAVYEERTGFDDDSLESTQPWTGQEVTDGATATLDGVLVGHTVIVGWRSDSRRDSIYSYYVQPPGYASTDYDYESKTLEVTLELEDPRPAAEYQLLVEDEPAPVQWTDDADTVDSGATVTLEDVDVGTSGTIVWGDDDVRVSGFTARPSITLDLERQSDDGDDNYTLEHLGGDQLPTSSLEVVVWSDAGREPTAFEDLEDVEDLEGTFSEGDVVSLDLDFEAEADGIRHVNLEYDDQQIGAAMFDRDED</sequence>
<dbReference type="InterPro" id="IPR006311">
    <property type="entry name" value="TAT_signal"/>
</dbReference>
<dbReference type="Proteomes" id="UP001320972">
    <property type="component" value="Unassembled WGS sequence"/>
</dbReference>